<evidence type="ECO:0000256" key="1">
    <source>
        <dbReference type="ARBA" id="ARBA00004442"/>
    </source>
</evidence>
<accession>A0A412YHR2</accession>
<dbReference type="PROSITE" id="PS51257">
    <property type="entry name" value="PROKAR_LIPOPROTEIN"/>
    <property type="match status" value="1"/>
</dbReference>
<keyword evidence="5" id="KW-0564">Palmitate</keyword>
<keyword evidence="4" id="KW-0472">Membrane</keyword>
<organism evidence="8 9">
    <name type="scientific">Bacteroides clarus</name>
    <dbReference type="NCBI Taxonomy" id="626929"/>
    <lineage>
        <taxon>Bacteria</taxon>
        <taxon>Pseudomonadati</taxon>
        <taxon>Bacteroidota</taxon>
        <taxon>Bacteroidia</taxon>
        <taxon>Bacteroidales</taxon>
        <taxon>Bacteroidaceae</taxon>
        <taxon>Bacteroides</taxon>
    </lineage>
</organism>
<comment type="caution">
    <text evidence="8">The sequence shown here is derived from an EMBL/GenBank/DDBJ whole genome shotgun (WGS) entry which is preliminary data.</text>
</comment>
<gene>
    <name evidence="8" type="ORF">DWW09_05615</name>
</gene>
<proteinExistence type="inferred from homology"/>
<keyword evidence="6" id="KW-0998">Cell outer membrane</keyword>
<evidence type="ECO:0000256" key="7">
    <source>
        <dbReference type="ARBA" id="ARBA00023288"/>
    </source>
</evidence>
<comment type="similarity">
    <text evidence="2">Belongs to the bacteroidetes fimbrillin superfamily. FimB/Mfa2 family.</text>
</comment>
<dbReference type="RefSeq" id="WP_118046139.1">
    <property type="nucleotide sequence ID" value="NZ_JAQCUW010000001.1"/>
</dbReference>
<dbReference type="Pfam" id="PF08842">
    <property type="entry name" value="Mfa2"/>
    <property type="match status" value="1"/>
</dbReference>
<reference evidence="8 9" key="1">
    <citation type="submission" date="2018-08" db="EMBL/GenBank/DDBJ databases">
        <title>A genome reference for cultivated species of the human gut microbiota.</title>
        <authorList>
            <person name="Zou Y."/>
            <person name="Xue W."/>
            <person name="Luo G."/>
        </authorList>
    </citation>
    <scope>NUCLEOTIDE SEQUENCE [LARGE SCALE GENOMIC DNA]</scope>
    <source>
        <strain evidence="8 9">AF14-27</strain>
    </source>
</reference>
<evidence type="ECO:0000256" key="5">
    <source>
        <dbReference type="ARBA" id="ARBA00023139"/>
    </source>
</evidence>
<evidence type="ECO:0000256" key="3">
    <source>
        <dbReference type="ARBA" id="ARBA00022729"/>
    </source>
</evidence>
<evidence type="ECO:0000313" key="8">
    <source>
        <dbReference type="EMBL" id="RGV56948.1"/>
    </source>
</evidence>
<evidence type="ECO:0000256" key="4">
    <source>
        <dbReference type="ARBA" id="ARBA00023136"/>
    </source>
</evidence>
<dbReference type="AlphaFoldDB" id="A0A412YHR2"/>
<dbReference type="Gene3D" id="2.60.40.2100">
    <property type="match status" value="1"/>
</dbReference>
<dbReference type="InterPro" id="IPR014941">
    <property type="entry name" value="FimB/Mfa2/Mfa3"/>
</dbReference>
<name>A0A412YHR2_9BACE</name>
<keyword evidence="3" id="KW-0732">Signal</keyword>
<keyword evidence="7" id="KW-0449">Lipoprotein</keyword>
<evidence type="ECO:0008006" key="10">
    <source>
        <dbReference type="Google" id="ProtNLM"/>
    </source>
</evidence>
<evidence type="ECO:0000256" key="6">
    <source>
        <dbReference type="ARBA" id="ARBA00023237"/>
    </source>
</evidence>
<sequence length="297" mass="33330">MMNRLMKYVLLLSGIFFLVGCVKENLDGCRKNFTLKLSYTGDSSLEIIGDKIRNIRMYVFRPDDSHVTSFLVPEEELKAREVVLPELSKGSYRIVSVANTDNTGITDPTAGDCDEISFACSRYLAGGRTTSNDSLYYASTWIEVSDKLAEDAMVNFASSHYKIYTEVVGIDPALLTRSNGGFRLELCGLLPETNFENQVGGEPVTYYPELGNYDPATKSCEARFNIMRHIDSSVVLTLFNQDNEIVVQINLAEFLADHPDIDLTMNEVLIPISIRFKEVGVTITVPEWFIEEIDPEI</sequence>
<dbReference type="GO" id="GO:0009279">
    <property type="term" value="C:cell outer membrane"/>
    <property type="evidence" value="ECO:0007669"/>
    <property type="project" value="UniProtKB-SubCell"/>
</dbReference>
<evidence type="ECO:0000256" key="2">
    <source>
        <dbReference type="ARBA" id="ARBA00007248"/>
    </source>
</evidence>
<evidence type="ECO:0000313" key="9">
    <source>
        <dbReference type="Proteomes" id="UP000284366"/>
    </source>
</evidence>
<protein>
    <recommendedName>
        <fullName evidence="10">FimB/Mfa2 family fimbrial subunit</fullName>
    </recommendedName>
</protein>
<comment type="subcellular location">
    <subcellularLocation>
        <location evidence="1">Cell outer membrane</location>
    </subcellularLocation>
</comment>
<dbReference type="EMBL" id="QRZG01000006">
    <property type="protein sequence ID" value="RGV56948.1"/>
    <property type="molecule type" value="Genomic_DNA"/>
</dbReference>
<dbReference type="Proteomes" id="UP000284366">
    <property type="component" value="Unassembled WGS sequence"/>
</dbReference>